<dbReference type="EMBL" id="CP071696">
    <property type="protein sequence ID" value="QTX03776.1"/>
    <property type="molecule type" value="Genomic_DNA"/>
</dbReference>
<dbReference type="GO" id="GO:0005524">
    <property type="term" value="F:ATP binding"/>
    <property type="evidence" value="ECO:0007669"/>
    <property type="project" value="UniProtKB-KW"/>
</dbReference>
<dbReference type="PANTHER" id="PTHR45436">
    <property type="entry name" value="SENSOR HISTIDINE KINASE YKOH"/>
    <property type="match status" value="1"/>
</dbReference>
<feature type="domain" description="Histidine kinase" evidence="14">
    <location>
        <begin position="419"/>
        <end position="526"/>
    </location>
</feature>
<evidence type="ECO:0000313" key="16">
    <source>
        <dbReference type="Proteomes" id="UP000671914"/>
    </source>
</evidence>
<dbReference type="InterPro" id="IPR050428">
    <property type="entry name" value="TCS_sensor_his_kinase"/>
</dbReference>
<dbReference type="InterPro" id="IPR003594">
    <property type="entry name" value="HATPase_dom"/>
</dbReference>
<dbReference type="Pfam" id="PF08448">
    <property type="entry name" value="PAS_4"/>
    <property type="match status" value="1"/>
</dbReference>
<keyword evidence="5" id="KW-0597">Phosphoprotein</keyword>
<keyword evidence="13" id="KW-0472">Membrane</keyword>
<dbReference type="InterPro" id="IPR033463">
    <property type="entry name" value="sCache_3"/>
</dbReference>
<dbReference type="PANTHER" id="PTHR45436:SF5">
    <property type="entry name" value="SENSOR HISTIDINE KINASE TRCS"/>
    <property type="match status" value="1"/>
</dbReference>
<dbReference type="InterPro" id="IPR013656">
    <property type="entry name" value="PAS_4"/>
</dbReference>
<keyword evidence="12" id="KW-0902">Two-component regulatory system</keyword>
<evidence type="ECO:0000256" key="4">
    <source>
        <dbReference type="ARBA" id="ARBA00022475"/>
    </source>
</evidence>
<evidence type="ECO:0000259" key="14">
    <source>
        <dbReference type="PROSITE" id="PS50109"/>
    </source>
</evidence>
<dbReference type="SUPFAM" id="SSF103190">
    <property type="entry name" value="Sensory domain-like"/>
    <property type="match status" value="1"/>
</dbReference>
<evidence type="ECO:0000256" key="7">
    <source>
        <dbReference type="ARBA" id="ARBA00022692"/>
    </source>
</evidence>
<gene>
    <name evidence="15" type="ORF">G127AT_10625</name>
</gene>
<evidence type="ECO:0000256" key="11">
    <source>
        <dbReference type="ARBA" id="ARBA00022989"/>
    </source>
</evidence>
<keyword evidence="10" id="KW-0067">ATP-binding</keyword>
<dbReference type="InterPro" id="IPR016120">
    <property type="entry name" value="Sig_transdc_His_kin_SpoOB"/>
</dbReference>
<comment type="subcellular location">
    <subcellularLocation>
        <location evidence="2">Cell membrane</location>
        <topology evidence="2">Multi-pass membrane protein</topology>
    </subcellularLocation>
</comment>
<dbReference type="PROSITE" id="PS50109">
    <property type="entry name" value="HIS_KIN"/>
    <property type="match status" value="1"/>
</dbReference>
<dbReference type="InterPro" id="IPR036890">
    <property type="entry name" value="HATPase_C_sf"/>
</dbReference>
<dbReference type="InterPro" id="IPR004358">
    <property type="entry name" value="Sig_transdc_His_kin-like_C"/>
</dbReference>
<dbReference type="GO" id="GO:0005886">
    <property type="term" value="C:plasma membrane"/>
    <property type="evidence" value="ECO:0007669"/>
    <property type="project" value="UniProtKB-SubCell"/>
</dbReference>
<organism evidence="15 16">
    <name type="scientific">Agromyces archimandritae</name>
    <dbReference type="NCBI Taxonomy" id="2781962"/>
    <lineage>
        <taxon>Bacteria</taxon>
        <taxon>Bacillati</taxon>
        <taxon>Actinomycetota</taxon>
        <taxon>Actinomycetes</taxon>
        <taxon>Micrococcales</taxon>
        <taxon>Microbacteriaceae</taxon>
        <taxon>Agromyces</taxon>
    </lineage>
</organism>
<dbReference type="KEGG" id="aarc:G127AT_10625"/>
<evidence type="ECO:0000256" key="2">
    <source>
        <dbReference type="ARBA" id="ARBA00004651"/>
    </source>
</evidence>
<evidence type="ECO:0000256" key="12">
    <source>
        <dbReference type="ARBA" id="ARBA00023012"/>
    </source>
</evidence>
<evidence type="ECO:0000256" key="6">
    <source>
        <dbReference type="ARBA" id="ARBA00022679"/>
    </source>
</evidence>
<keyword evidence="11" id="KW-1133">Transmembrane helix</keyword>
<keyword evidence="7" id="KW-0812">Transmembrane</keyword>
<keyword evidence="16" id="KW-1185">Reference proteome</keyword>
<evidence type="ECO:0000256" key="8">
    <source>
        <dbReference type="ARBA" id="ARBA00022741"/>
    </source>
</evidence>
<dbReference type="SUPFAM" id="SSF55874">
    <property type="entry name" value="ATPase domain of HSP90 chaperone/DNA topoisomerase II/histidine kinase"/>
    <property type="match status" value="1"/>
</dbReference>
<evidence type="ECO:0000256" key="5">
    <source>
        <dbReference type="ARBA" id="ARBA00022553"/>
    </source>
</evidence>
<dbReference type="InterPro" id="IPR035965">
    <property type="entry name" value="PAS-like_dom_sf"/>
</dbReference>
<keyword evidence="8" id="KW-0547">Nucleotide-binding</keyword>
<name>A0A975FKY3_9MICO</name>
<dbReference type="InterPro" id="IPR039506">
    <property type="entry name" value="SPOB_a"/>
</dbReference>
<dbReference type="Pfam" id="PF17203">
    <property type="entry name" value="sCache_3_2"/>
    <property type="match status" value="1"/>
</dbReference>
<accession>A0A975FKY3</accession>
<protein>
    <recommendedName>
        <fullName evidence="3">histidine kinase</fullName>
        <ecNumber evidence="3">2.7.13.3</ecNumber>
    </recommendedName>
</protein>
<evidence type="ECO:0000256" key="9">
    <source>
        <dbReference type="ARBA" id="ARBA00022777"/>
    </source>
</evidence>
<dbReference type="InterPro" id="IPR005467">
    <property type="entry name" value="His_kinase_dom"/>
</dbReference>
<evidence type="ECO:0000256" key="3">
    <source>
        <dbReference type="ARBA" id="ARBA00012438"/>
    </source>
</evidence>
<dbReference type="Gene3D" id="3.30.565.10">
    <property type="entry name" value="Histidine kinase-like ATPase, C-terminal domain"/>
    <property type="match status" value="1"/>
</dbReference>
<dbReference type="SMART" id="SM00387">
    <property type="entry name" value="HATPase_c"/>
    <property type="match status" value="1"/>
</dbReference>
<dbReference type="SUPFAM" id="SSF55785">
    <property type="entry name" value="PYP-like sensor domain (PAS domain)"/>
    <property type="match status" value="1"/>
</dbReference>
<dbReference type="CDD" id="cd18773">
    <property type="entry name" value="PDC1_HK_sensor"/>
    <property type="match status" value="1"/>
</dbReference>
<keyword evidence="4" id="KW-1003">Cell membrane</keyword>
<evidence type="ECO:0000256" key="10">
    <source>
        <dbReference type="ARBA" id="ARBA00022840"/>
    </source>
</evidence>
<dbReference type="EC" id="2.7.13.3" evidence="3"/>
<dbReference type="AlphaFoldDB" id="A0A975FKY3"/>
<dbReference type="Gene3D" id="1.10.287.130">
    <property type="match status" value="1"/>
</dbReference>
<dbReference type="Pfam" id="PF14689">
    <property type="entry name" value="SPOB_a"/>
    <property type="match status" value="1"/>
</dbReference>
<dbReference type="Proteomes" id="UP000671914">
    <property type="component" value="Chromosome"/>
</dbReference>
<dbReference type="PRINTS" id="PR00344">
    <property type="entry name" value="BCTRLSENSOR"/>
</dbReference>
<sequence>MRKAMSLRMQMLLLQVVVVLVIVITAGLAALWMQSEQIREASRDRMIAVAQSVAQLPVVIDAYDDPDPAVTIQPLAELIRSASDVTYIVVTDADGVRFSHPNPDNIGEVASTPPDAVLTGDIYIGTQTGTLGESWRVKVPVHRDGEVIGQVSVGILESDIAEDFAGDATVLMLVLGAATLVAIVAAEGVTRLVRRRIYGLEPEDIRALLETRDAALHGIHEGLIAFDPQGRVSLCNDAAAALLAVDDPGSVVGSPVSSLADGGLVALVGETADTEPSPSAPQRIVLAGERALLARATPLRIRGEVAGTVVILMDRTEVDHALRQLAGAQSLAESLRAQQHEFANTLHTIGGLIDLGEADAARRVVERASDGGALTHATRDSGIGHPEVAALLLAKRARARELGVDLAVTPTSSLSDDVDGVDLVTVLGNLIDNALDAAGAHGRIEIDLEQTPDAVVIRVDDDGPGVAAADRDRVFDQGYSTKPGDRPRGYGLTLVARVASRRGGATTVADSPSGGARITARLPIVPTEVLR</sequence>
<dbReference type="Gene3D" id="3.30.450.20">
    <property type="entry name" value="PAS domain"/>
    <property type="match status" value="2"/>
</dbReference>
<keyword evidence="9 15" id="KW-0418">Kinase</keyword>
<reference evidence="15" key="1">
    <citation type="submission" date="2021-03" db="EMBL/GenBank/DDBJ databases">
        <title>Agromyces archimandritus sp. nov., isolated from the cockroach Archimandrita tessellata.</title>
        <authorList>
            <person name="Guzman J."/>
            <person name="Ortuzar M."/>
            <person name="Poehlein A."/>
            <person name="Daniel R."/>
            <person name="Trujillo M."/>
            <person name="Vilcinskas A."/>
        </authorList>
    </citation>
    <scope>NUCLEOTIDE SEQUENCE</scope>
    <source>
        <strain evidence="15">G127AT</strain>
    </source>
</reference>
<keyword evidence="6" id="KW-0808">Transferase</keyword>
<comment type="catalytic activity">
    <reaction evidence="1">
        <text>ATP + protein L-histidine = ADP + protein N-phospho-L-histidine.</text>
        <dbReference type="EC" id="2.7.13.3"/>
    </reaction>
</comment>
<dbReference type="SUPFAM" id="SSF55890">
    <property type="entry name" value="Sporulation response regulatory protein Spo0B"/>
    <property type="match status" value="1"/>
</dbReference>
<dbReference type="RefSeq" id="WP_210896707.1">
    <property type="nucleotide sequence ID" value="NZ_CP071696.1"/>
</dbReference>
<proteinExistence type="predicted"/>
<evidence type="ECO:0000313" key="15">
    <source>
        <dbReference type="EMBL" id="QTX03776.1"/>
    </source>
</evidence>
<dbReference type="Pfam" id="PF02518">
    <property type="entry name" value="HATPase_c"/>
    <property type="match status" value="1"/>
</dbReference>
<evidence type="ECO:0000256" key="13">
    <source>
        <dbReference type="ARBA" id="ARBA00023136"/>
    </source>
</evidence>
<evidence type="ECO:0000256" key="1">
    <source>
        <dbReference type="ARBA" id="ARBA00000085"/>
    </source>
</evidence>
<dbReference type="GO" id="GO:0000155">
    <property type="term" value="F:phosphorelay sensor kinase activity"/>
    <property type="evidence" value="ECO:0007669"/>
    <property type="project" value="InterPro"/>
</dbReference>
<dbReference type="InterPro" id="IPR029151">
    <property type="entry name" value="Sensor-like_sf"/>
</dbReference>